<organism evidence="2 3">
    <name type="scientific">Mucilaginibacter calamicampi</name>
    <dbReference type="NCBI Taxonomy" id="1302352"/>
    <lineage>
        <taxon>Bacteria</taxon>
        <taxon>Pseudomonadati</taxon>
        <taxon>Bacteroidota</taxon>
        <taxon>Sphingobacteriia</taxon>
        <taxon>Sphingobacteriales</taxon>
        <taxon>Sphingobacteriaceae</taxon>
        <taxon>Mucilaginibacter</taxon>
    </lineage>
</organism>
<comment type="caution">
    <text evidence="2">The sequence shown here is derived from an EMBL/GenBank/DDBJ whole genome shotgun (WGS) entry which is preliminary data.</text>
</comment>
<dbReference type="InterPro" id="IPR032033">
    <property type="entry name" value="Cytochrome_P460"/>
</dbReference>
<reference evidence="3" key="1">
    <citation type="journal article" date="2019" name="Int. J. Syst. Evol. Microbiol.">
        <title>The Global Catalogue of Microorganisms (GCM) 10K type strain sequencing project: providing services to taxonomists for standard genome sequencing and annotation.</title>
        <authorList>
            <consortium name="The Broad Institute Genomics Platform"/>
            <consortium name="The Broad Institute Genome Sequencing Center for Infectious Disease"/>
            <person name="Wu L."/>
            <person name="Ma J."/>
        </authorList>
    </citation>
    <scope>NUCLEOTIDE SEQUENCE [LARGE SCALE GENOMIC DNA]</scope>
    <source>
        <strain evidence="3">CCUG 63418</strain>
    </source>
</reference>
<dbReference type="CDD" id="cd20752">
    <property type="entry name" value="cyt_c'_beta"/>
    <property type="match status" value="1"/>
</dbReference>
<dbReference type="Pfam" id="PF16694">
    <property type="entry name" value="Cytochrome_P460"/>
    <property type="match status" value="1"/>
</dbReference>
<proteinExistence type="predicted"/>
<dbReference type="Proteomes" id="UP001596958">
    <property type="component" value="Unassembled WGS sequence"/>
</dbReference>
<dbReference type="Gene3D" id="3.50.70.20">
    <property type="entry name" value="Cytochrome P460"/>
    <property type="match status" value="1"/>
</dbReference>
<evidence type="ECO:0000313" key="3">
    <source>
        <dbReference type="Proteomes" id="UP001596958"/>
    </source>
</evidence>
<sequence>MKPITSTSKLKSIFTRRAALLFGFTTVAFTTVGLSMDNFQIPYPEDYRHWTHVKTAITGFNKTTHAPADGYQHIYANNKALIGYKTGVFPDGSSIVFDKHEVDTIADYLRSGKRKFIDVMYKDGKRFKETGGWGFEEFKGDSKTDGRITGMHALNCYKSCHQKQDKTDAVFSSFKD</sequence>
<keyword evidence="3" id="KW-1185">Reference proteome</keyword>
<feature type="domain" description="Cytochrome P460" evidence="1">
    <location>
        <begin position="44"/>
        <end position="172"/>
    </location>
</feature>
<accession>A0ABW2YUL6</accession>
<evidence type="ECO:0000259" key="1">
    <source>
        <dbReference type="Pfam" id="PF16694"/>
    </source>
</evidence>
<dbReference type="InterPro" id="IPR038142">
    <property type="entry name" value="Cytochrome_P460_sp"/>
</dbReference>
<evidence type="ECO:0000313" key="2">
    <source>
        <dbReference type="EMBL" id="MFD0749944.1"/>
    </source>
</evidence>
<dbReference type="RefSeq" id="WP_377098753.1">
    <property type="nucleotide sequence ID" value="NZ_JBHTHU010000005.1"/>
</dbReference>
<dbReference type="EMBL" id="JBHTHU010000005">
    <property type="protein sequence ID" value="MFD0749944.1"/>
    <property type="molecule type" value="Genomic_DNA"/>
</dbReference>
<name>A0ABW2YUL6_9SPHI</name>
<gene>
    <name evidence="2" type="ORF">ACFQZS_07315</name>
</gene>
<protein>
    <submittedName>
        <fullName evidence="2">Cytochrome P460 family protein</fullName>
    </submittedName>
</protein>